<evidence type="ECO:0000313" key="2">
    <source>
        <dbReference type="EMBL" id="CUP22377.1"/>
    </source>
</evidence>
<proteinExistence type="predicted"/>
<feature type="transmembrane region" description="Helical" evidence="1">
    <location>
        <begin position="192"/>
        <end position="214"/>
    </location>
</feature>
<accession>A0A174LIJ0</accession>
<evidence type="ECO:0000313" key="5">
    <source>
        <dbReference type="Proteomes" id="UP000261257"/>
    </source>
</evidence>
<organism evidence="2 4">
    <name type="scientific">Hungatella hathewayi</name>
    <dbReference type="NCBI Taxonomy" id="154046"/>
    <lineage>
        <taxon>Bacteria</taxon>
        <taxon>Bacillati</taxon>
        <taxon>Bacillota</taxon>
        <taxon>Clostridia</taxon>
        <taxon>Lachnospirales</taxon>
        <taxon>Lachnospiraceae</taxon>
        <taxon>Hungatella</taxon>
    </lineage>
</organism>
<reference evidence="3 5" key="2">
    <citation type="submission" date="2018-08" db="EMBL/GenBank/DDBJ databases">
        <title>A genome reference for cultivated species of the human gut microbiota.</title>
        <authorList>
            <person name="Zou Y."/>
            <person name="Xue W."/>
            <person name="Luo G."/>
        </authorList>
    </citation>
    <scope>NUCLEOTIDE SEQUENCE [LARGE SCALE GENOMIC DNA]</scope>
    <source>
        <strain evidence="3 5">TF05-11AC</strain>
    </source>
</reference>
<protein>
    <submittedName>
        <fullName evidence="3">Sporulation protein</fullName>
    </submittedName>
    <submittedName>
        <fullName evidence="2">Sporulation stage III protein AE</fullName>
    </submittedName>
</protein>
<dbReference type="EMBL" id="QSSQ01000004">
    <property type="protein sequence ID" value="RGM06947.1"/>
    <property type="molecule type" value="Genomic_DNA"/>
</dbReference>
<evidence type="ECO:0000313" key="4">
    <source>
        <dbReference type="Proteomes" id="UP000095651"/>
    </source>
</evidence>
<dbReference type="Proteomes" id="UP000261257">
    <property type="component" value="Unassembled WGS sequence"/>
</dbReference>
<evidence type="ECO:0000313" key="3">
    <source>
        <dbReference type="EMBL" id="RGM06947.1"/>
    </source>
</evidence>
<feature type="transmembrane region" description="Helical" evidence="1">
    <location>
        <begin position="332"/>
        <end position="363"/>
    </location>
</feature>
<feature type="transmembrane region" description="Helical" evidence="1">
    <location>
        <begin position="384"/>
        <end position="413"/>
    </location>
</feature>
<dbReference type="EMBL" id="CYZE01000021">
    <property type="protein sequence ID" value="CUP22377.1"/>
    <property type="molecule type" value="Genomic_DNA"/>
</dbReference>
<reference evidence="2 4" key="1">
    <citation type="submission" date="2015-09" db="EMBL/GenBank/DDBJ databases">
        <authorList>
            <consortium name="Pathogen Informatics"/>
        </authorList>
    </citation>
    <scope>NUCLEOTIDE SEQUENCE [LARGE SCALE GENOMIC DNA]</scope>
    <source>
        <strain evidence="2 4">2789STDY5608850</strain>
    </source>
</reference>
<feature type="transmembrane region" description="Helical" evidence="1">
    <location>
        <begin position="226"/>
        <end position="249"/>
    </location>
</feature>
<dbReference type="Pfam" id="PF09546">
    <property type="entry name" value="Spore_III_AE"/>
    <property type="match status" value="1"/>
</dbReference>
<feature type="transmembrane region" description="Helical" evidence="1">
    <location>
        <begin position="159"/>
        <end position="180"/>
    </location>
</feature>
<evidence type="ECO:0000256" key="1">
    <source>
        <dbReference type="SAM" id="Phobius"/>
    </source>
</evidence>
<gene>
    <name evidence="2" type="primary">spoIIIAE</name>
    <name evidence="3" type="ORF">DXC39_07705</name>
    <name evidence="2" type="ORF">ERS852407_05346</name>
</gene>
<name>A0A174LIJ0_9FIRM</name>
<feature type="transmembrane region" description="Helical" evidence="1">
    <location>
        <begin position="126"/>
        <end position="147"/>
    </location>
</feature>
<dbReference type="Proteomes" id="UP000095651">
    <property type="component" value="Unassembled WGS sequence"/>
</dbReference>
<keyword evidence="1" id="KW-0472">Membrane</keyword>
<dbReference type="RefSeq" id="WP_055659814.1">
    <property type="nucleotide sequence ID" value="NZ_CABIXC010000021.1"/>
</dbReference>
<feature type="transmembrane region" description="Helical" evidence="1">
    <location>
        <begin position="302"/>
        <end position="326"/>
    </location>
</feature>
<dbReference type="AlphaFoldDB" id="A0A174LIJ0"/>
<dbReference type="InterPro" id="IPR014194">
    <property type="entry name" value="Spore_III_AE"/>
</dbReference>
<feature type="transmembrane region" description="Helical" evidence="1">
    <location>
        <begin position="269"/>
        <end position="290"/>
    </location>
</feature>
<sequence>MKGRLYKTAVLLVLAAVLSGTGGLFFAGGLSTVMISCAAEHGGGSPADSGETVDEAETKEVSMDLEQYDLTEIQDYINSQGTSGWNLSFKQMMKDIMAGRLGDVMGQIGEGLRDALFSEVRNNGHMMGQIIILGIIGAVFANFSNVFTGSQISETGFFVTYLLLFTYLAASFFTSITIAGNVVNQILGFMKALMPAYFLAAAFAGGSVSAVASYEFTLFAITVAQTITAAVLLPMVKVYALLVMAGHIAKEDILSKLTELLSDVITWSLKTMVGIVLGFHLIQGLVLPYVDSMKTGAIQKLIGIIPGVGQGASAVTQMVIGSGVLVKNTMGAAGVVILVIITLIPMMKLVILMLLYQCVAAVLQPVCDKRIVSCISDMAKGHRILLSIAASAIVLFVVTIAVVCASTNVTYYAG</sequence>
<keyword evidence="1" id="KW-0812">Transmembrane</keyword>
<keyword evidence="1" id="KW-1133">Transmembrane helix</keyword>